<comment type="caution">
    <text evidence="2">The sequence shown here is derived from an EMBL/GenBank/DDBJ whole genome shotgun (WGS) entry which is preliminary data.</text>
</comment>
<reference evidence="2 3" key="1">
    <citation type="submission" date="2021-05" db="EMBL/GenBank/DDBJ databases">
        <title>A Polyphasic approach of four new species of the genus Ohtaekwangia: Ohtaekwangia histidinii sp. nov., Ohtaekwangia cretensis sp. nov., Ohtaekwangia indiensis sp. nov., Ohtaekwangia reichenbachii sp. nov. from diverse environment.</title>
        <authorList>
            <person name="Octaviana S."/>
        </authorList>
    </citation>
    <scope>NUCLEOTIDE SEQUENCE [LARGE SCALE GENOMIC DNA]</scope>
    <source>
        <strain evidence="2 3">PWU37</strain>
    </source>
</reference>
<evidence type="ECO:0000256" key="1">
    <source>
        <dbReference type="SAM" id="SignalP"/>
    </source>
</evidence>
<feature type="chain" id="PRO_5043015243" description="DUF4369 domain-containing protein" evidence="1">
    <location>
        <begin position="25"/>
        <end position="260"/>
    </location>
</feature>
<dbReference type="EMBL" id="JAHESC010000001">
    <property type="protein sequence ID" value="MBT1685108.1"/>
    <property type="molecule type" value="Genomic_DNA"/>
</dbReference>
<dbReference type="Proteomes" id="UP001319180">
    <property type="component" value="Unassembled WGS sequence"/>
</dbReference>
<proteinExistence type="predicted"/>
<evidence type="ECO:0000313" key="3">
    <source>
        <dbReference type="Proteomes" id="UP001319180"/>
    </source>
</evidence>
<gene>
    <name evidence="2" type="ORF">KK078_00995</name>
</gene>
<feature type="signal peptide" evidence="1">
    <location>
        <begin position="1"/>
        <end position="24"/>
    </location>
</feature>
<sequence length="260" mass="29491">MNKFGIIHIVLFFLLMLSSLFLSAQDDHVVTIKGETLTGTLKPLAFGPDKKIQVTGPDKKKTTVPLLQVKYYTFKGDTYRPVKGPQGYTFMKVLKDGYATLYAFQMENQTSYDGRFLMKKDGESTEIPNLSFKKIMTRFLDDCEEVSAKVENGMLSKKDLDAIIDEYNQCIEQRTQAREKAVATRVEQVKKISSWDVLEEKVKSYQAFEGKESTIEMITEIKNKIARGEKVPNFLTSGLKSSLPQADLQEALNNALKELE</sequence>
<keyword evidence="1" id="KW-0732">Signal</keyword>
<organism evidence="2 3">
    <name type="scientific">Dawidia soli</name>
    <dbReference type="NCBI Taxonomy" id="2782352"/>
    <lineage>
        <taxon>Bacteria</taxon>
        <taxon>Pseudomonadati</taxon>
        <taxon>Bacteroidota</taxon>
        <taxon>Cytophagia</taxon>
        <taxon>Cytophagales</taxon>
        <taxon>Chryseotaleaceae</taxon>
        <taxon>Dawidia</taxon>
    </lineage>
</organism>
<protein>
    <recommendedName>
        <fullName evidence="4">DUF4369 domain-containing protein</fullName>
    </recommendedName>
</protein>
<keyword evidence="3" id="KW-1185">Reference proteome</keyword>
<dbReference type="RefSeq" id="WP_254088359.1">
    <property type="nucleotide sequence ID" value="NZ_JAHESC010000001.1"/>
</dbReference>
<evidence type="ECO:0000313" key="2">
    <source>
        <dbReference type="EMBL" id="MBT1685108.1"/>
    </source>
</evidence>
<accession>A0AAP2D4C9</accession>
<dbReference type="AlphaFoldDB" id="A0AAP2D4C9"/>
<evidence type="ECO:0008006" key="4">
    <source>
        <dbReference type="Google" id="ProtNLM"/>
    </source>
</evidence>
<name>A0AAP2D4C9_9BACT</name>